<dbReference type="Gene3D" id="1.20.1280.50">
    <property type="match status" value="1"/>
</dbReference>
<proteinExistence type="predicted"/>
<dbReference type="SMART" id="SM00256">
    <property type="entry name" value="FBOX"/>
    <property type="match status" value="1"/>
</dbReference>
<organism evidence="3 4">
    <name type="scientific">Aureobasidium pullulans</name>
    <name type="common">Black yeast</name>
    <name type="synonym">Pullularia pullulans</name>
    <dbReference type="NCBI Taxonomy" id="5580"/>
    <lineage>
        <taxon>Eukaryota</taxon>
        <taxon>Fungi</taxon>
        <taxon>Dikarya</taxon>
        <taxon>Ascomycota</taxon>
        <taxon>Pezizomycotina</taxon>
        <taxon>Dothideomycetes</taxon>
        <taxon>Dothideomycetidae</taxon>
        <taxon>Dothideales</taxon>
        <taxon>Saccotheciaceae</taxon>
        <taxon>Aureobasidium</taxon>
    </lineage>
</organism>
<dbReference type="EMBL" id="QZAR01000061">
    <property type="protein sequence ID" value="THW90705.1"/>
    <property type="molecule type" value="Genomic_DNA"/>
</dbReference>
<feature type="domain" description="F-box" evidence="2">
    <location>
        <begin position="148"/>
        <end position="197"/>
    </location>
</feature>
<protein>
    <recommendedName>
        <fullName evidence="2">F-box domain-containing protein</fullName>
    </recommendedName>
</protein>
<feature type="compositionally biased region" description="Basic and acidic residues" evidence="1">
    <location>
        <begin position="1"/>
        <end position="14"/>
    </location>
</feature>
<accession>A0A4S9BC34</accession>
<sequence length="615" mass="69555">MPTQSEKEKLRATESQDQMQDQLTQSMNTRSDLTANSLRHKLSEKEMTEDDFRDIISARDLSIKTLHAQLSECDNDINKQHALKLVRVKSHMDLRAKLQQSLDQNTALKMKYAESLSRRNGLEEDLDESKKSLRGLQTFINRKGLTVATAIKDLPSEVLEMIANNLDLKDLAPCRLVSKSMSEAANNRFAKVFFSRRFHVASSYSVKALVDITAHPFFGKHVTAVIMDGVRMTKHRSRGGPTLWTESYDEEEEMYNTTPPLRDDSEEESASILDNAFVRSGQCQSLLQKVFENIKGYGNSVEVGVGDCKYDNGVRSFGRKALLNHKVLYTYFMAETLGLTLAAAEAAKCPIQKLRVDIQGEARQDDRQKSVRLEKVVSEFLMQNTSSPNKFTISVITDNSDWSWNEQDTKQCLIKYHGDEGLLEVTNNRFGREKHSLCGHAYLVENITRLCLPKMTITRLRVQDSDVYSSPYFITDVLGNSIKTLRDIRLEDVTLRDSPRSWKLIMESLASMPSLQKCLLHGLLTAVVINRNYWQLVSFPGDEEACLLEGANISDNLQEIGRASAQGVEDLLKDIQEQSVDLLGQELLLMRFEPSAYVHGIKIIVPNIQTQGSEV</sequence>
<dbReference type="InterPro" id="IPR036047">
    <property type="entry name" value="F-box-like_dom_sf"/>
</dbReference>
<evidence type="ECO:0000259" key="2">
    <source>
        <dbReference type="PROSITE" id="PS50181"/>
    </source>
</evidence>
<feature type="compositionally biased region" description="Polar residues" evidence="1">
    <location>
        <begin position="15"/>
        <end position="35"/>
    </location>
</feature>
<dbReference type="Proteomes" id="UP000304928">
    <property type="component" value="Unassembled WGS sequence"/>
</dbReference>
<dbReference type="Pfam" id="PF12937">
    <property type="entry name" value="F-box-like"/>
    <property type="match status" value="1"/>
</dbReference>
<evidence type="ECO:0000313" key="3">
    <source>
        <dbReference type="EMBL" id="THW90705.1"/>
    </source>
</evidence>
<gene>
    <name evidence="3" type="ORF">D6D15_04373</name>
</gene>
<dbReference type="AlphaFoldDB" id="A0A4S9BC34"/>
<evidence type="ECO:0000256" key="1">
    <source>
        <dbReference type="SAM" id="MobiDB-lite"/>
    </source>
</evidence>
<feature type="region of interest" description="Disordered" evidence="1">
    <location>
        <begin position="1"/>
        <end position="35"/>
    </location>
</feature>
<comment type="caution">
    <text evidence="3">The sequence shown here is derived from an EMBL/GenBank/DDBJ whole genome shotgun (WGS) entry which is preliminary data.</text>
</comment>
<dbReference type="PROSITE" id="PS50181">
    <property type="entry name" value="FBOX"/>
    <property type="match status" value="1"/>
</dbReference>
<name>A0A4S9BC34_AURPU</name>
<evidence type="ECO:0000313" key="4">
    <source>
        <dbReference type="Proteomes" id="UP000304928"/>
    </source>
</evidence>
<reference evidence="3 4" key="1">
    <citation type="submission" date="2018-10" db="EMBL/GenBank/DDBJ databases">
        <title>Fifty Aureobasidium pullulans genomes reveal a recombining polyextremotolerant generalist.</title>
        <authorList>
            <person name="Gostincar C."/>
            <person name="Turk M."/>
            <person name="Zajc J."/>
            <person name="Gunde-Cimerman N."/>
        </authorList>
    </citation>
    <scope>NUCLEOTIDE SEQUENCE [LARGE SCALE GENOMIC DNA]</scope>
    <source>
        <strain evidence="3 4">EXF-10507</strain>
    </source>
</reference>
<dbReference type="CDD" id="cd09917">
    <property type="entry name" value="F-box_SF"/>
    <property type="match status" value="1"/>
</dbReference>
<dbReference type="InterPro" id="IPR001810">
    <property type="entry name" value="F-box_dom"/>
</dbReference>
<dbReference type="SUPFAM" id="SSF81383">
    <property type="entry name" value="F-box domain"/>
    <property type="match status" value="1"/>
</dbReference>